<comment type="caution">
    <text evidence="2">The sequence shown here is derived from an EMBL/GenBank/DDBJ whole genome shotgun (WGS) entry which is preliminary data.</text>
</comment>
<evidence type="ECO:0000313" key="2">
    <source>
        <dbReference type="EMBL" id="RZF49114.1"/>
    </source>
</evidence>
<organism evidence="2 3">
    <name type="scientific">Laodelphax striatellus</name>
    <name type="common">Small brown planthopper</name>
    <name type="synonym">Delphax striatella</name>
    <dbReference type="NCBI Taxonomy" id="195883"/>
    <lineage>
        <taxon>Eukaryota</taxon>
        <taxon>Metazoa</taxon>
        <taxon>Ecdysozoa</taxon>
        <taxon>Arthropoda</taxon>
        <taxon>Hexapoda</taxon>
        <taxon>Insecta</taxon>
        <taxon>Pterygota</taxon>
        <taxon>Neoptera</taxon>
        <taxon>Paraneoptera</taxon>
        <taxon>Hemiptera</taxon>
        <taxon>Auchenorrhyncha</taxon>
        <taxon>Fulgoroidea</taxon>
        <taxon>Delphacidae</taxon>
        <taxon>Criomorphinae</taxon>
        <taxon>Laodelphax</taxon>
    </lineage>
</organism>
<sequence length="242" mass="27320">MRTYSKRGMEIFLLLACLFVGTGGHNETSVKCQGRESLDSCLNQLPDILEKKELKGIPSSKKDVDAMCSAFKTGMSCMNSYAKECLSEDSRRIMEDHVAGAKHTFSFLCDDPSFQSEYLTYTTCYRGITKDWDSCADRFLALVGEELARKNASRQSRLIELCCAKHGFLKCVYVSARLKCRKEEALFIQKIADTLSSVRVYTPHCSKIDVKTICSGCLKALPFKENLFILVLFLIFKPYISL</sequence>
<dbReference type="PANTHER" id="PTHR33964:SF2">
    <property type="entry name" value="IP09356P"/>
    <property type="match status" value="1"/>
</dbReference>
<dbReference type="OrthoDB" id="10051804at2759"/>
<protein>
    <recommendedName>
        <fullName evidence="4">DUF19 domain-containing protein</fullName>
    </recommendedName>
</protein>
<feature type="signal peptide" evidence="1">
    <location>
        <begin position="1"/>
        <end position="24"/>
    </location>
</feature>
<keyword evidence="1" id="KW-0732">Signal</keyword>
<evidence type="ECO:0000256" key="1">
    <source>
        <dbReference type="SAM" id="SignalP"/>
    </source>
</evidence>
<dbReference type="AlphaFoldDB" id="A0A482XU90"/>
<dbReference type="PANTHER" id="PTHR33964">
    <property type="entry name" value="RE45066P-RELATED"/>
    <property type="match status" value="1"/>
</dbReference>
<proteinExistence type="predicted"/>
<dbReference type="STRING" id="195883.A0A482XU90"/>
<reference evidence="2 3" key="1">
    <citation type="journal article" date="2017" name="Gigascience">
        <title>Genome sequence of the small brown planthopper, Laodelphax striatellus.</title>
        <authorList>
            <person name="Zhu J."/>
            <person name="Jiang F."/>
            <person name="Wang X."/>
            <person name="Yang P."/>
            <person name="Bao Y."/>
            <person name="Zhao W."/>
            <person name="Wang W."/>
            <person name="Lu H."/>
            <person name="Wang Q."/>
            <person name="Cui N."/>
            <person name="Li J."/>
            <person name="Chen X."/>
            <person name="Luo L."/>
            <person name="Yu J."/>
            <person name="Kang L."/>
            <person name="Cui F."/>
        </authorList>
    </citation>
    <scope>NUCLEOTIDE SEQUENCE [LARGE SCALE GENOMIC DNA]</scope>
    <source>
        <strain evidence="2">Lst14</strain>
    </source>
</reference>
<dbReference type="Proteomes" id="UP000291343">
    <property type="component" value="Unassembled WGS sequence"/>
</dbReference>
<evidence type="ECO:0000313" key="3">
    <source>
        <dbReference type="Proteomes" id="UP000291343"/>
    </source>
</evidence>
<accession>A0A482XU90</accession>
<feature type="chain" id="PRO_5019734089" description="DUF19 domain-containing protein" evidence="1">
    <location>
        <begin position="25"/>
        <end position="242"/>
    </location>
</feature>
<keyword evidence="3" id="KW-1185">Reference proteome</keyword>
<gene>
    <name evidence="2" type="ORF">LSTR_LSTR008400</name>
</gene>
<evidence type="ECO:0008006" key="4">
    <source>
        <dbReference type="Google" id="ProtNLM"/>
    </source>
</evidence>
<dbReference type="InParanoid" id="A0A482XU90"/>
<name>A0A482XU90_LAOST</name>
<dbReference type="EMBL" id="QKKF02000377">
    <property type="protein sequence ID" value="RZF49114.1"/>
    <property type="molecule type" value="Genomic_DNA"/>
</dbReference>